<gene>
    <name evidence="2" type="ORF">GJ744_011949</name>
</gene>
<dbReference type="SUPFAM" id="SSF56796">
    <property type="entry name" value="Dehydroquinate synthase-like"/>
    <property type="match status" value="1"/>
</dbReference>
<dbReference type="GO" id="GO:0005739">
    <property type="term" value="C:mitochondrion"/>
    <property type="evidence" value="ECO:0007669"/>
    <property type="project" value="TreeGrafter"/>
</dbReference>
<evidence type="ECO:0000313" key="3">
    <source>
        <dbReference type="Proteomes" id="UP000606974"/>
    </source>
</evidence>
<evidence type="ECO:0000259" key="1">
    <source>
        <dbReference type="Pfam" id="PF25137"/>
    </source>
</evidence>
<dbReference type="OrthoDB" id="339764at2759"/>
<keyword evidence="3" id="KW-1185">Reference proteome</keyword>
<protein>
    <recommendedName>
        <fullName evidence="1">Fe-containing alcohol dehydrogenase-like C-terminal domain-containing protein</fullName>
    </recommendedName>
</protein>
<evidence type="ECO:0000313" key="2">
    <source>
        <dbReference type="EMBL" id="KAF7512846.1"/>
    </source>
</evidence>
<dbReference type="PANTHER" id="PTHR11496">
    <property type="entry name" value="ALCOHOL DEHYDROGENASE"/>
    <property type="match status" value="1"/>
</dbReference>
<proteinExistence type="predicted"/>
<dbReference type="PANTHER" id="PTHR11496:SF97">
    <property type="entry name" value="ALCOHOL DEHYDROGENASE IRON-TYPE_GLYCEROL DEHYDROGENASE GLDA DOMAIN-CONTAINING PROTEIN"/>
    <property type="match status" value="1"/>
</dbReference>
<accession>A0A8H7EAL9</accession>
<dbReference type="InterPro" id="IPR039697">
    <property type="entry name" value="Alcohol_dehydrogenase_Fe"/>
</dbReference>
<dbReference type="GO" id="GO:0004022">
    <property type="term" value="F:alcohol dehydrogenase (NAD+) activity"/>
    <property type="evidence" value="ECO:0007669"/>
    <property type="project" value="TreeGrafter"/>
</dbReference>
<reference evidence="2" key="1">
    <citation type="submission" date="2020-02" db="EMBL/GenBank/DDBJ databases">
        <authorList>
            <person name="Palmer J.M."/>
        </authorList>
    </citation>
    <scope>NUCLEOTIDE SEQUENCE</scope>
    <source>
        <strain evidence="2">EPUS1.4</strain>
        <tissue evidence="2">Thallus</tissue>
    </source>
</reference>
<name>A0A8H7EAL9_9EURO</name>
<comment type="caution">
    <text evidence="2">The sequence shown here is derived from an EMBL/GenBank/DDBJ whole genome shotgun (WGS) entry which is preliminary data.</text>
</comment>
<organism evidence="2 3">
    <name type="scientific">Endocarpon pusillum</name>
    <dbReference type="NCBI Taxonomy" id="364733"/>
    <lineage>
        <taxon>Eukaryota</taxon>
        <taxon>Fungi</taxon>
        <taxon>Dikarya</taxon>
        <taxon>Ascomycota</taxon>
        <taxon>Pezizomycotina</taxon>
        <taxon>Eurotiomycetes</taxon>
        <taxon>Chaetothyriomycetidae</taxon>
        <taxon>Verrucariales</taxon>
        <taxon>Verrucariaceae</taxon>
        <taxon>Endocarpon</taxon>
    </lineage>
</organism>
<dbReference type="AlphaFoldDB" id="A0A8H7EAL9"/>
<dbReference type="Gene3D" id="1.20.1090.10">
    <property type="entry name" value="Dehydroquinate synthase-like - alpha domain"/>
    <property type="match status" value="1"/>
</dbReference>
<dbReference type="Proteomes" id="UP000606974">
    <property type="component" value="Unassembled WGS sequence"/>
</dbReference>
<dbReference type="EMBL" id="JAACFV010000009">
    <property type="protein sequence ID" value="KAF7512846.1"/>
    <property type="molecule type" value="Genomic_DNA"/>
</dbReference>
<feature type="domain" description="Fe-containing alcohol dehydrogenase-like C-terminal" evidence="1">
    <location>
        <begin position="8"/>
        <end position="169"/>
    </location>
</feature>
<sequence>MQWKCCSLFEHLPKSKKDLTNEHYITEFQLAAFSSLYPLGTNVQSGLGLSHTIGYALGSPYGIPHPITSCITLAGVVKLKANNSSAEAKQVPRALPFTGKGSRTGNDREDAMQAGDAMQVGDAMQAGDAMQVGNAIEELVDSLGLDTKLSEYQVGEDQIPKVAKAAAKSDSGELHDGVVKLLRSKL</sequence>
<dbReference type="InterPro" id="IPR056798">
    <property type="entry name" value="ADH_Fe_C"/>
</dbReference>
<dbReference type="Pfam" id="PF25137">
    <property type="entry name" value="ADH_Fe_C"/>
    <property type="match status" value="1"/>
</dbReference>